<dbReference type="Pfam" id="PF13476">
    <property type="entry name" value="AAA_23"/>
    <property type="match status" value="1"/>
</dbReference>
<gene>
    <name evidence="4" type="ordered locus">BAV2003</name>
</gene>
<keyword evidence="5" id="KW-1185">Reference proteome</keyword>
<organism evidence="4 5">
    <name type="scientific">Bordetella avium (strain 197N)</name>
    <dbReference type="NCBI Taxonomy" id="360910"/>
    <lineage>
        <taxon>Bacteria</taxon>
        <taxon>Pseudomonadati</taxon>
        <taxon>Pseudomonadota</taxon>
        <taxon>Betaproteobacteria</taxon>
        <taxon>Burkholderiales</taxon>
        <taxon>Alcaligenaceae</taxon>
        <taxon>Bordetella</taxon>
    </lineage>
</organism>
<dbReference type="eggNOG" id="COG0419">
    <property type="taxonomic scope" value="Bacteria"/>
</dbReference>
<dbReference type="KEGG" id="bav:BAV2003"/>
<dbReference type="STRING" id="360910.BAV2003"/>
<dbReference type="PANTHER" id="PTHR41259:SF1">
    <property type="entry name" value="DOUBLE-STRAND BREAK REPAIR RAD50 ATPASE, PUTATIVE-RELATED"/>
    <property type="match status" value="1"/>
</dbReference>
<evidence type="ECO:0000256" key="1">
    <source>
        <dbReference type="SAM" id="Coils"/>
    </source>
</evidence>
<dbReference type="AlphaFoldDB" id="Q2KZW8"/>
<feature type="coiled-coil region" evidence="1">
    <location>
        <begin position="202"/>
        <end position="296"/>
    </location>
</feature>
<evidence type="ECO:0000256" key="2">
    <source>
        <dbReference type="SAM" id="MobiDB-lite"/>
    </source>
</evidence>
<evidence type="ECO:0000313" key="5">
    <source>
        <dbReference type="Proteomes" id="UP000001977"/>
    </source>
</evidence>
<feature type="coiled-coil region" evidence="1">
    <location>
        <begin position="501"/>
        <end position="596"/>
    </location>
</feature>
<dbReference type="PANTHER" id="PTHR41259">
    <property type="entry name" value="DOUBLE-STRAND BREAK REPAIR RAD50 ATPASE, PUTATIVE-RELATED"/>
    <property type="match status" value="1"/>
</dbReference>
<dbReference type="InterPro" id="IPR038729">
    <property type="entry name" value="Rad50/SbcC_AAA"/>
</dbReference>
<dbReference type="SUPFAM" id="SSF52540">
    <property type="entry name" value="P-loop containing nucleoside triphosphate hydrolases"/>
    <property type="match status" value="1"/>
</dbReference>
<feature type="region of interest" description="Disordered" evidence="2">
    <location>
        <begin position="640"/>
        <end position="660"/>
    </location>
</feature>
<evidence type="ECO:0000313" key="4">
    <source>
        <dbReference type="EMBL" id="CAJ49612.1"/>
    </source>
</evidence>
<dbReference type="RefSeq" id="WP_012417669.1">
    <property type="nucleotide sequence ID" value="NC_010645.1"/>
</dbReference>
<evidence type="ECO:0000259" key="3">
    <source>
        <dbReference type="Pfam" id="PF13476"/>
    </source>
</evidence>
<keyword evidence="1" id="KW-0175">Coiled coil</keyword>
<feature type="compositionally biased region" description="Basic and acidic residues" evidence="2">
    <location>
        <begin position="641"/>
        <end position="660"/>
    </location>
</feature>
<accession>Q2KZW8</accession>
<dbReference type="Gene3D" id="3.40.50.300">
    <property type="entry name" value="P-loop containing nucleotide triphosphate hydrolases"/>
    <property type="match status" value="2"/>
</dbReference>
<feature type="domain" description="Rad50/SbcC-type AAA" evidence="3">
    <location>
        <begin position="5"/>
        <end position="57"/>
    </location>
</feature>
<proteinExistence type="predicted"/>
<sequence>MRLHRIALQEFRKFREPVVLDGLDAGLNIIAGPNEAGKSTYAMALRAAFLERYNTSKVADLAPYGMAGARPTVCIEFEHGGRHYALQKHFLHKARCELRIDGSRLEGEEAEQTLARLLGFEIPGRGQSKPEHAGVPGLLWITQGSGQDIAEPARHADGQVREALTQISGELASTDGDRLFAQVQEARAALLDARGGKPKGVYKAAEEAYVRLGEAREALLRERAELDADVDRLAQWRAEYERAEREAPWVALEQQAAQARAQLQALAIEQERVQRLRQEANEAARLAQALRDQAARDRRDEEELRHLHAQSQAAARELAQHNDTGARMAQARVHAEAALQSARAALEAVQEQQRLRQARDWLRQACAEEERLGAALAAVQTGESQVAALLAEWQEVRIDAQAVTALRQLQREEEALRLRLEAGATRIRHLLDAGVSLSLGQQMLQGEGETLLAEAAELSLPGLGRLIIEPGGQDLPALRRERAEVQARLEQGLTALAAGSLAQAEARLAHATQLERELAQAKQALHALAPQGGAALQAALAQARQTRERLQAQLHGADLGGEADLDARLPAAKDAVQRATAAAQAAERQAREADAGQAQASSRAALLQEQYQSRQSAFDDAAQAARRALRAAQFAQAEQTEQERALQAREAESALAAHRPELLKQDAERYARSAELARQAQQERHARLLSLQGKLEQAGAQAVGEQLAETEAAWQRAGRLRADYERRAAALDLLWRLLGEQRDTATRRLLRPLSERLAHYLALLFPGADLSLDEQLQPLALVRGGTHDALEALSFGTREQLGLLARLAYADLLREAGRPTLLVLDDALVHADSRRRDLVKRALFDAATRHQILLFTCHADAWQDMGVVLRELP</sequence>
<dbReference type="GO" id="GO:0016887">
    <property type="term" value="F:ATP hydrolysis activity"/>
    <property type="evidence" value="ECO:0007669"/>
    <property type="project" value="InterPro"/>
</dbReference>
<dbReference type="EMBL" id="AM167904">
    <property type="protein sequence ID" value="CAJ49612.1"/>
    <property type="molecule type" value="Genomic_DNA"/>
</dbReference>
<reference evidence="4 5" key="1">
    <citation type="journal article" date="2006" name="J. Bacteriol.">
        <title>Comparison of the genome sequence of the poultry pathogen Bordetella avium with those of B. bronchiseptica, B. pertussis, and B. parapertussis reveals extensive diversity in surface structures associated with host interaction.</title>
        <authorList>
            <person name="Sebaihia M."/>
            <person name="Preston A."/>
            <person name="Maskell D.J."/>
            <person name="Kuzmiak H."/>
            <person name="Connell T.D."/>
            <person name="King N.D."/>
            <person name="Orndorff P.E."/>
            <person name="Miyamoto D.M."/>
            <person name="Thomson N.R."/>
            <person name="Harris D."/>
            <person name="Goble A."/>
            <person name="Lord A."/>
            <person name="Murphy L."/>
            <person name="Quail M.A."/>
            <person name="Rutter S."/>
            <person name="Squares R."/>
            <person name="Squares S."/>
            <person name="Woodward J."/>
            <person name="Parkhill J."/>
            <person name="Temple L.M."/>
        </authorList>
    </citation>
    <scope>NUCLEOTIDE SEQUENCE [LARGE SCALE GENOMIC DNA]</scope>
    <source>
        <strain evidence="4 5">197N</strain>
    </source>
</reference>
<dbReference type="HOGENOM" id="CLU_015046_0_0_4"/>
<protein>
    <submittedName>
        <fullName evidence="4">GTP-binding protein</fullName>
    </submittedName>
</protein>
<name>Q2KZW8_BORA1</name>
<dbReference type="InterPro" id="IPR027417">
    <property type="entry name" value="P-loop_NTPase"/>
</dbReference>
<dbReference type="Proteomes" id="UP000001977">
    <property type="component" value="Chromosome"/>
</dbReference>
<dbReference type="GO" id="GO:0006302">
    <property type="term" value="P:double-strand break repair"/>
    <property type="evidence" value="ECO:0007669"/>
    <property type="project" value="InterPro"/>
</dbReference>